<evidence type="ECO:0000313" key="1">
    <source>
        <dbReference type="EMBL" id="KAK8888888.1"/>
    </source>
</evidence>
<organism evidence="1 2">
    <name type="scientific">Tritrichomonas musculus</name>
    <dbReference type="NCBI Taxonomy" id="1915356"/>
    <lineage>
        <taxon>Eukaryota</taxon>
        <taxon>Metamonada</taxon>
        <taxon>Parabasalia</taxon>
        <taxon>Tritrichomonadida</taxon>
        <taxon>Tritrichomonadidae</taxon>
        <taxon>Tritrichomonas</taxon>
    </lineage>
</organism>
<dbReference type="EMBL" id="JAPFFF010000005">
    <property type="protein sequence ID" value="KAK8888888.1"/>
    <property type="molecule type" value="Genomic_DNA"/>
</dbReference>
<reference evidence="1 2" key="1">
    <citation type="submission" date="2024-04" db="EMBL/GenBank/DDBJ databases">
        <title>Tritrichomonas musculus Genome.</title>
        <authorList>
            <person name="Alves-Ferreira E."/>
            <person name="Grigg M."/>
            <person name="Lorenzi H."/>
            <person name="Galac M."/>
        </authorList>
    </citation>
    <scope>NUCLEOTIDE SEQUENCE [LARGE SCALE GENOMIC DNA]</scope>
    <source>
        <strain evidence="1 2">EAF2021</strain>
    </source>
</reference>
<evidence type="ECO:0000313" key="2">
    <source>
        <dbReference type="Proteomes" id="UP001470230"/>
    </source>
</evidence>
<name>A0ABR2KDG5_9EUKA</name>
<comment type="caution">
    <text evidence="1">The sequence shown here is derived from an EMBL/GenBank/DDBJ whole genome shotgun (WGS) entry which is preliminary data.</text>
</comment>
<gene>
    <name evidence="1" type="ORF">M9Y10_033628</name>
</gene>
<accession>A0ABR2KDG5</accession>
<sequence>MTSLIDLREKKRQQTKTKVKEHGLVLRLGKKEHQNQEMKEKLFNHNSRSPCPLNPFFKGQPHSIPEPFPSYIYLSNSLLLPHYNALTTYMKQQTKLNPEKISLDNLNEICENYREENEINNSIKIQGVLAVDALSLDPYIKIDNMGNISGIIGKLILSSEDLLKVKKVVNEQEELVKKLKNITINSAFLYQFQPINSYYKCFTVYVQAVTSGKASQKQIDTLFTISKKLSENNFSVFSFASDGDPSYHKLITKNVNRWNPHKERLIKNFVNNLYISDPLHII</sequence>
<keyword evidence="2" id="KW-1185">Reference proteome</keyword>
<protein>
    <submittedName>
        <fullName evidence="1">Uncharacterized protein</fullName>
    </submittedName>
</protein>
<dbReference type="Proteomes" id="UP001470230">
    <property type="component" value="Unassembled WGS sequence"/>
</dbReference>
<proteinExistence type="predicted"/>